<evidence type="ECO:0000256" key="8">
    <source>
        <dbReference type="HAMAP-Rule" id="MF_00255"/>
    </source>
</evidence>
<dbReference type="GO" id="GO:0004820">
    <property type="term" value="F:glycine-tRNA ligase activity"/>
    <property type="evidence" value="ECO:0007669"/>
    <property type="project" value="UniProtKB-UniRule"/>
</dbReference>
<dbReference type="EC" id="6.1.1.14" evidence="8"/>
<evidence type="ECO:0000256" key="1">
    <source>
        <dbReference type="ARBA" id="ARBA00008226"/>
    </source>
</evidence>
<gene>
    <name evidence="8" type="primary">glyS</name>
    <name evidence="9" type="ORF">CQA57_07220</name>
</gene>
<dbReference type="GO" id="GO:0005829">
    <property type="term" value="C:cytosol"/>
    <property type="evidence" value="ECO:0007669"/>
    <property type="project" value="TreeGrafter"/>
</dbReference>
<evidence type="ECO:0000256" key="4">
    <source>
        <dbReference type="ARBA" id="ARBA00022840"/>
    </source>
</evidence>
<accession>A0A3D8J4F1</accession>
<keyword evidence="10" id="KW-1185">Reference proteome</keyword>
<proteinExistence type="inferred from homology"/>
<keyword evidence="2 8" id="KW-0436">Ligase</keyword>
<dbReference type="PANTHER" id="PTHR30075:SF2">
    <property type="entry name" value="GLYCINE--TRNA LIGASE, CHLOROPLASTIC_MITOCHONDRIAL 2"/>
    <property type="match status" value="1"/>
</dbReference>
<dbReference type="SUPFAM" id="SSF109604">
    <property type="entry name" value="HD-domain/PDEase-like"/>
    <property type="match status" value="1"/>
</dbReference>
<dbReference type="InterPro" id="IPR015944">
    <property type="entry name" value="Gly-tRNA-synth_bsu"/>
</dbReference>
<evidence type="ECO:0000256" key="2">
    <source>
        <dbReference type="ARBA" id="ARBA00022598"/>
    </source>
</evidence>
<dbReference type="InterPro" id="IPR006194">
    <property type="entry name" value="Gly-tRNA-synth_heterodimer"/>
</dbReference>
<keyword evidence="4 8" id="KW-0067">ATP-binding</keyword>
<dbReference type="EMBL" id="NXLX01000022">
    <property type="protein sequence ID" value="RDU72025.1"/>
    <property type="molecule type" value="Genomic_DNA"/>
</dbReference>
<evidence type="ECO:0000313" key="9">
    <source>
        <dbReference type="EMBL" id="RDU72025.1"/>
    </source>
</evidence>
<dbReference type="OrthoDB" id="9775440at2"/>
<name>A0A3D8J4F1_9HELI</name>
<dbReference type="NCBIfam" id="TIGR00211">
    <property type="entry name" value="glyS"/>
    <property type="match status" value="1"/>
</dbReference>
<comment type="caution">
    <text evidence="9">The sequence shown here is derived from an EMBL/GenBank/DDBJ whole genome shotgun (WGS) entry which is preliminary data.</text>
</comment>
<dbReference type="Proteomes" id="UP000256695">
    <property type="component" value="Unassembled WGS sequence"/>
</dbReference>
<comment type="subcellular location">
    <subcellularLocation>
        <location evidence="8">Cytoplasm</location>
    </subcellularLocation>
</comment>
<dbReference type="PRINTS" id="PR01045">
    <property type="entry name" value="TRNASYNTHGB"/>
</dbReference>
<comment type="similarity">
    <text evidence="1 8">Belongs to the class-II aminoacyl-tRNA synthetase family.</text>
</comment>
<evidence type="ECO:0000256" key="5">
    <source>
        <dbReference type="ARBA" id="ARBA00022917"/>
    </source>
</evidence>
<dbReference type="Pfam" id="PF02092">
    <property type="entry name" value="tRNA_synt_2f"/>
    <property type="match status" value="1"/>
</dbReference>
<dbReference type="HAMAP" id="MF_00255">
    <property type="entry name" value="Gly_tRNA_synth_beta"/>
    <property type="match status" value="1"/>
</dbReference>
<dbReference type="RefSeq" id="WP_115579569.1">
    <property type="nucleotide sequence ID" value="NZ_NXLX01000022.1"/>
</dbReference>
<keyword evidence="6 8" id="KW-0030">Aminoacyl-tRNA synthetase</keyword>
<dbReference type="PANTHER" id="PTHR30075">
    <property type="entry name" value="GLYCYL-TRNA SYNTHETASE"/>
    <property type="match status" value="1"/>
</dbReference>
<organism evidence="9 10">
    <name type="scientific">Helicobacter anseris</name>
    <dbReference type="NCBI Taxonomy" id="375926"/>
    <lineage>
        <taxon>Bacteria</taxon>
        <taxon>Pseudomonadati</taxon>
        <taxon>Campylobacterota</taxon>
        <taxon>Epsilonproteobacteria</taxon>
        <taxon>Campylobacterales</taxon>
        <taxon>Helicobacteraceae</taxon>
        <taxon>Helicobacter</taxon>
    </lineage>
</organism>
<keyword evidence="3 8" id="KW-0547">Nucleotide-binding</keyword>
<sequence length="679" mass="78306">MKTAQLFVEILVEELPALPFLKEFQNFEEKWRKVLSEYKIECLSEFFYTPRRIVICSSNFPLKTQDEELEVFGPPVEIAFKNADKNQDLTPAGEAFLKKNNLLRSDVSFCMKNGKEVLYAKTKLLGIETKDFIALCVEKFLASLHFGKHMRWGEVKDSFIRPIRNIAIFLDEVFIKSCAYGLNSVPKTLVHRDCGYEYHDIKNFSQYQKLLQENGVILSQDTRRELILDAIKALEKKHNLFVEIDLELLDEVVAITENPSVILGAFEERFLELPKEVIITSMKENQRYFGVYQDKDLQKLSNHFVMVSNSMSKDQQIIVTGNQKVLRARLEDAMFFYHNDIEQGLKTEGLSKIVFIDGAGSMEDKVNRELKIVEFLHSKIASSLDKNLLLEAIRLSKADLLSEMVYEFPNLQGLMGYYYAKNMGLDDRVAVAIKEQYLPTGEKSTLPSSLFSALVALANKFDNILMLFAMGKIPTGSKDPFALRRAANGILRILLDQKISFHLKEDLISLIDKIGYKNVSQEQIFQFFIERFDGILNVNPSLIKSVLLAQEYDVCNIVAKIEALNIYLLKEKDTFVSTFKRVANILKQEPKTLHIDSNLFEFDVEKELFEAYQKVASKQYQNYLEQMEELCVLKPLLDRFFDNVMVNVENDSIRQNRIALIANIYYEFLKIADVKEISI</sequence>
<dbReference type="PROSITE" id="PS50861">
    <property type="entry name" value="AA_TRNA_LIGASE_II_GLYAB"/>
    <property type="match status" value="1"/>
</dbReference>
<dbReference type="AlphaFoldDB" id="A0A3D8J4F1"/>
<reference evidence="9 10" key="1">
    <citation type="submission" date="2018-04" db="EMBL/GenBank/DDBJ databases">
        <title>Novel Campyloabacter and Helicobacter Species and Strains.</title>
        <authorList>
            <person name="Mannion A.J."/>
            <person name="Shen Z."/>
            <person name="Fox J.G."/>
        </authorList>
    </citation>
    <scope>NUCLEOTIDE SEQUENCE [LARGE SCALE GENOMIC DNA]</scope>
    <source>
        <strain evidence="9 10">MIT 04-9362</strain>
    </source>
</reference>
<evidence type="ECO:0000256" key="7">
    <source>
        <dbReference type="ARBA" id="ARBA00047937"/>
    </source>
</evidence>
<keyword evidence="5 8" id="KW-0648">Protein biosynthesis</keyword>
<comment type="catalytic activity">
    <reaction evidence="7 8">
        <text>tRNA(Gly) + glycine + ATP = glycyl-tRNA(Gly) + AMP + diphosphate</text>
        <dbReference type="Rhea" id="RHEA:16013"/>
        <dbReference type="Rhea" id="RHEA-COMP:9664"/>
        <dbReference type="Rhea" id="RHEA-COMP:9683"/>
        <dbReference type="ChEBI" id="CHEBI:30616"/>
        <dbReference type="ChEBI" id="CHEBI:33019"/>
        <dbReference type="ChEBI" id="CHEBI:57305"/>
        <dbReference type="ChEBI" id="CHEBI:78442"/>
        <dbReference type="ChEBI" id="CHEBI:78522"/>
        <dbReference type="ChEBI" id="CHEBI:456215"/>
        <dbReference type="EC" id="6.1.1.14"/>
    </reaction>
</comment>
<evidence type="ECO:0000313" key="10">
    <source>
        <dbReference type="Proteomes" id="UP000256695"/>
    </source>
</evidence>
<evidence type="ECO:0000256" key="3">
    <source>
        <dbReference type="ARBA" id="ARBA00022741"/>
    </source>
</evidence>
<dbReference type="GO" id="GO:0006426">
    <property type="term" value="P:glycyl-tRNA aminoacylation"/>
    <property type="evidence" value="ECO:0007669"/>
    <property type="project" value="UniProtKB-UniRule"/>
</dbReference>
<protein>
    <recommendedName>
        <fullName evidence="8">Glycine--tRNA ligase beta subunit</fullName>
        <ecNumber evidence="8">6.1.1.14</ecNumber>
    </recommendedName>
    <alternativeName>
        <fullName evidence="8">Glycyl-tRNA synthetase beta subunit</fullName>
        <shortName evidence="8">GlyRS</shortName>
    </alternativeName>
</protein>
<keyword evidence="8" id="KW-0963">Cytoplasm</keyword>
<comment type="subunit">
    <text evidence="8">Tetramer of two alpha and two beta subunits.</text>
</comment>
<evidence type="ECO:0000256" key="6">
    <source>
        <dbReference type="ARBA" id="ARBA00023146"/>
    </source>
</evidence>
<dbReference type="GO" id="GO:0005524">
    <property type="term" value="F:ATP binding"/>
    <property type="evidence" value="ECO:0007669"/>
    <property type="project" value="UniProtKB-UniRule"/>
</dbReference>